<dbReference type="InterPro" id="IPR036388">
    <property type="entry name" value="WH-like_DNA-bd_sf"/>
</dbReference>
<evidence type="ECO:0000256" key="1">
    <source>
        <dbReference type="ARBA" id="ARBA00023012"/>
    </source>
</evidence>
<evidence type="ECO:0000259" key="2">
    <source>
        <dbReference type="SMART" id="SM01043"/>
    </source>
</evidence>
<evidence type="ECO:0000313" key="4">
    <source>
        <dbReference type="Proteomes" id="UP001500305"/>
    </source>
</evidence>
<dbReference type="InterPro" id="IPR051677">
    <property type="entry name" value="AfsR-DnrI-RedD_regulator"/>
</dbReference>
<dbReference type="InterPro" id="IPR005158">
    <property type="entry name" value="BTAD"/>
</dbReference>
<comment type="caution">
    <text evidence="3">The sequence shown here is derived from an EMBL/GenBank/DDBJ whole genome shotgun (WGS) entry which is preliminary data.</text>
</comment>
<dbReference type="SUPFAM" id="SSF46894">
    <property type="entry name" value="C-terminal effector domain of the bipartite response regulators"/>
    <property type="match status" value="1"/>
</dbReference>
<dbReference type="Gene3D" id="1.10.10.10">
    <property type="entry name" value="Winged helix-like DNA-binding domain superfamily/Winged helix DNA-binding domain"/>
    <property type="match status" value="1"/>
</dbReference>
<proteinExistence type="predicted"/>
<dbReference type="EMBL" id="BAAATR010000002">
    <property type="protein sequence ID" value="GAA2227792.1"/>
    <property type="molecule type" value="Genomic_DNA"/>
</dbReference>
<organism evidence="3 4">
    <name type="scientific">Kitasatospora cystarginea</name>
    <dbReference type="NCBI Taxonomy" id="58350"/>
    <lineage>
        <taxon>Bacteria</taxon>
        <taxon>Bacillati</taxon>
        <taxon>Actinomycetota</taxon>
        <taxon>Actinomycetes</taxon>
        <taxon>Kitasatosporales</taxon>
        <taxon>Streptomycetaceae</taxon>
        <taxon>Kitasatospora</taxon>
    </lineage>
</organism>
<protein>
    <recommendedName>
        <fullName evidence="2">Bacterial transcriptional activator domain-containing protein</fullName>
    </recommendedName>
</protein>
<dbReference type="SUPFAM" id="SSF48452">
    <property type="entry name" value="TPR-like"/>
    <property type="match status" value="1"/>
</dbReference>
<gene>
    <name evidence="3" type="ORF">GCM10010430_04170</name>
</gene>
<dbReference type="SMART" id="SM01043">
    <property type="entry name" value="BTAD"/>
    <property type="match status" value="1"/>
</dbReference>
<evidence type="ECO:0000313" key="3">
    <source>
        <dbReference type="EMBL" id="GAA2227792.1"/>
    </source>
</evidence>
<dbReference type="PANTHER" id="PTHR35807">
    <property type="entry name" value="TRANSCRIPTIONAL REGULATOR REDD-RELATED"/>
    <property type="match status" value="1"/>
</dbReference>
<dbReference type="Proteomes" id="UP001500305">
    <property type="component" value="Unassembled WGS sequence"/>
</dbReference>
<accession>A0ABN3DD02</accession>
<keyword evidence="4" id="KW-1185">Reference proteome</keyword>
<dbReference type="InterPro" id="IPR016032">
    <property type="entry name" value="Sig_transdc_resp-reg_C-effctor"/>
</dbReference>
<dbReference type="Pfam" id="PF03704">
    <property type="entry name" value="BTAD"/>
    <property type="match status" value="1"/>
</dbReference>
<keyword evidence="1" id="KW-0902">Two-component regulatory system</keyword>
<name>A0ABN3DD02_9ACTN</name>
<dbReference type="InterPro" id="IPR027417">
    <property type="entry name" value="P-loop_NTPase"/>
</dbReference>
<dbReference type="InterPro" id="IPR011990">
    <property type="entry name" value="TPR-like_helical_dom_sf"/>
</dbReference>
<dbReference type="SUPFAM" id="SSF52540">
    <property type="entry name" value="P-loop containing nucleoside triphosphate hydrolases"/>
    <property type="match status" value="1"/>
</dbReference>
<dbReference type="Gene3D" id="3.40.50.300">
    <property type="entry name" value="P-loop containing nucleotide triphosphate hydrolases"/>
    <property type="match status" value="1"/>
</dbReference>
<dbReference type="Gene3D" id="1.25.40.10">
    <property type="entry name" value="Tetratricopeptide repeat domain"/>
    <property type="match status" value="1"/>
</dbReference>
<sequence length="583" mass="63727">MFGAEWWGTSGEQDPVTVPGWLRPPALPDAWVARPELTRLLDSAVRRRVILLLAGAGWGKSTALAAWARGRPVAWLTVDEDHQLAGRFVRDLLTTLRPFLRAPQPEWTAPAESPRAALLDALNAGLREDVVLVLDDAHQFAHESATAHLVDHLCDRAPGGLRIVLAARHEPAVRLHRLRGRGQLSDLDARALRMDEESVARFLSLAAGPCDPGLAGLMAGCTDGWPAALRLTVDALRDTPPDGWPGLLAKVHAGPQVLMRYVREEVLAKEPAENLALLSRWGRVESAGPGPLDDLRRRGLVLDGTGPTAEPRLLEPVRRCLAAEVPAPTRKDSRRVSFRTLGGFQVLRDGRAVPAAEWKSAKARQVLKLLLARRGAPVPREQLMDFLWPGEAPDRLGNRLSVVLSATRTALLGTRRCGGESPLVADRDAVQLDLLRTEVDVMRFLDQAAEALDADRRGGDSTRPLALAQQLYKGAFLADDLYAEWALPLREEAHSEYLCVLHALVRQAGRSGDSALAGRAALRLLEHDPYDEQAHIGLIESLTRAGRHGEARRRYDAYTRQMRTIGVVPVVVRSDPATAAPSP</sequence>
<feature type="domain" description="Bacterial transcriptional activator" evidence="2">
    <location>
        <begin position="439"/>
        <end position="571"/>
    </location>
</feature>
<reference evidence="3 4" key="1">
    <citation type="journal article" date="2019" name="Int. J. Syst. Evol. Microbiol.">
        <title>The Global Catalogue of Microorganisms (GCM) 10K type strain sequencing project: providing services to taxonomists for standard genome sequencing and annotation.</title>
        <authorList>
            <consortium name="The Broad Institute Genomics Platform"/>
            <consortium name="The Broad Institute Genome Sequencing Center for Infectious Disease"/>
            <person name="Wu L."/>
            <person name="Ma J."/>
        </authorList>
    </citation>
    <scope>NUCLEOTIDE SEQUENCE [LARGE SCALE GENOMIC DNA]</scope>
    <source>
        <strain evidence="3 4">JCM 7356</strain>
    </source>
</reference>